<dbReference type="AlphaFoldDB" id="A0A9X2MXL9"/>
<dbReference type="Gene3D" id="1.10.443.10">
    <property type="entry name" value="Intergrase catalytic core"/>
    <property type="match status" value="1"/>
</dbReference>
<comment type="similarity">
    <text evidence="1">Belongs to the 'phage' integrase family.</text>
</comment>
<comment type="caution">
    <text evidence="7">The sequence shown here is derived from an EMBL/GenBank/DDBJ whole genome shotgun (WGS) entry which is preliminary data.</text>
</comment>
<dbReference type="PROSITE" id="PS51900">
    <property type="entry name" value="CB"/>
    <property type="match status" value="1"/>
</dbReference>
<dbReference type="GO" id="GO:0003677">
    <property type="term" value="F:DNA binding"/>
    <property type="evidence" value="ECO:0007669"/>
    <property type="project" value="UniProtKB-UniRule"/>
</dbReference>
<keyword evidence="2 4" id="KW-0238">DNA-binding</keyword>
<dbReference type="InterPro" id="IPR044068">
    <property type="entry name" value="CB"/>
</dbReference>
<dbReference type="PANTHER" id="PTHR30349">
    <property type="entry name" value="PHAGE INTEGRASE-RELATED"/>
    <property type="match status" value="1"/>
</dbReference>
<name>A0A9X2MXL9_9BACL</name>
<evidence type="ECO:0000256" key="1">
    <source>
        <dbReference type="ARBA" id="ARBA00008857"/>
    </source>
</evidence>
<feature type="domain" description="Tyr recombinase" evidence="5">
    <location>
        <begin position="152"/>
        <end position="334"/>
    </location>
</feature>
<feature type="domain" description="Core-binding (CB)" evidence="6">
    <location>
        <begin position="24"/>
        <end position="131"/>
    </location>
</feature>
<sequence>MENVNKRVGRRTVNERTPIADVGLNTFTLQEAVTFVMKVKRAKNLKPRTIRGYEDNMQYFIDWVTERYGEIGIGKVTAAMLRDYVLWCSEEKTYYEGHPFKADYDKERKGLSPASVNVRIRVLKTVFSVLYAEEVIDRNPALNVSLMRQDEDTVEPLTEDELRRFMSAPNQRMWAQWRDYVIMVLILDTGLRINEICALEKTEVDFKQKLITLPAVKNKNRKSRVLPLSTETARLLKQLITETGQHFDTTYVFTTNYGEQLSEKTIQKAFDKYAEKAKLGRNVSPHVLRHNFGTMAAEAGMSVFHLQKMLGHADIKTTRKYVQLSAESIAEQHKRFSPLGRIIKR</sequence>
<accession>A0A9X2MXL9</accession>
<dbReference type="Proteomes" id="UP001141950">
    <property type="component" value="Unassembled WGS sequence"/>
</dbReference>
<dbReference type="InterPro" id="IPR010998">
    <property type="entry name" value="Integrase_recombinase_N"/>
</dbReference>
<keyword evidence="3" id="KW-0233">DNA recombination</keyword>
<organism evidence="7 8">
    <name type="scientific">Paenibacillus soyae</name>
    <dbReference type="NCBI Taxonomy" id="2969249"/>
    <lineage>
        <taxon>Bacteria</taxon>
        <taxon>Bacillati</taxon>
        <taxon>Bacillota</taxon>
        <taxon>Bacilli</taxon>
        <taxon>Bacillales</taxon>
        <taxon>Paenibacillaceae</taxon>
        <taxon>Paenibacillus</taxon>
    </lineage>
</organism>
<evidence type="ECO:0000256" key="4">
    <source>
        <dbReference type="PROSITE-ProRule" id="PRU01248"/>
    </source>
</evidence>
<evidence type="ECO:0000313" key="7">
    <source>
        <dbReference type="EMBL" id="MCR2805317.1"/>
    </source>
</evidence>
<evidence type="ECO:0000256" key="3">
    <source>
        <dbReference type="ARBA" id="ARBA00023172"/>
    </source>
</evidence>
<dbReference type="InterPro" id="IPR050090">
    <property type="entry name" value="Tyrosine_recombinase_XerCD"/>
</dbReference>
<evidence type="ECO:0000259" key="5">
    <source>
        <dbReference type="PROSITE" id="PS51898"/>
    </source>
</evidence>
<dbReference type="Pfam" id="PF00589">
    <property type="entry name" value="Phage_integrase"/>
    <property type="match status" value="1"/>
</dbReference>
<evidence type="ECO:0000259" key="6">
    <source>
        <dbReference type="PROSITE" id="PS51900"/>
    </source>
</evidence>
<gene>
    <name evidence="7" type="ORF">NQZ67_15630</name>
</gene>
<dbReference type="Pfam" id="PF13102">
    <property type="entry name" value="Phage_int_SAM_5"/>
    <property type="match status" value="1"/>
</dbReference>
<evidence type="ECO:0000313" key="8">
    <source>
        <dbReference type="Proteomes" id="UP001141950"/>
    </source>
</evidence>
<keyword evidence="8" id="KW-1185">Reference proteome</keyword>
<dbReference type="RefSeq" id="WP_257447559.1">
    <property type="nucleotide sequence ID" value="NZ_JANIPJ010000011.1"/>
</dbReference>
<dbReference type="CDD" id="cd00397">
    <property type="entry name" value="DNA_BRE_C"/>
    <property type="match status" value="1"/>
</dbReference>
<dbReference type="InterPro" id="IPR025269">
    <property type="entry name" value="SAM-like_dom"/>
</dbReference>
<dbReference type="SUPFAM" id="SSF56349">
    <property type="entry name" value="DNA breaking-rejoining enzymes"/>
    <property type="match status" value="1"/>
</dbReference>
<protein>
    <submittedName>
        <fullName evidence="7">Tyrosine-type recombinase/integrase</fullName>
    </submittedName>
</protein>
<proteinExistence type="inferred from homology"/>
<dbReference type="PROSITE" id="PS51898">
    <property type="entry name" value="TYR_RECOMBINASE"/>
    <property type="match status" value="1"/>
</dbReference>
<dbReference type="Gene3D" id="1.10.150.130">
    <property type="match status" value="1"/>
</dbReference>
<dbReference type="InterPro" id="IPR002104">
    <property type="entry name" value="Integrase_catalytic"/>
</dbReference>
<dbReference type="GO" id="GO:0006310">
    <property type="term" value="P:DNA recombination"/>
    <property type="evidence" value="ECO:0007669"/>
    <property type="project" value="UniProtKB-KW"/>
</dbReference>
<dbReference type="PANTHER" id="PTHR30349:SF64">
    <property type="entry name" value="PROPHAGE INTEGRASE INTD-RELATED"/>
    <property type="match status" value="1"/>
</dbReference>
<dbReference type="EMBL" id="JANIPJ010000011">
    <property type="protein sequence ID" value="MCR2805317.1"/>
    <property type="molecule type" value="Genomic_DNA"/>
</dbReference>
<dbReference type="InterPro" id="IPR011010">
    <property type="entry name" value="DNA_brk_join_enz"/>
</dbReference>
<dbReference type="GO" id="GO:0015074">
    <property type="term" value="P:DNA integration"/>
    <property type="evidence" value="ECO:0007669"/>
    <property type="project" value="InterPro"/>
</dbReference>
<evidence type="ECO:0000256" key="2">
    <source>
        <dbReference type="ARBA" id="ARBA00023125"/>
    </source>
</evidence>
<reference evidence="7" key="1">
    <citation type="submission" date="2022-08" db="EMBL/GenBank/DDBJ databases">
        <title>The genomic sequence of strain Paenibacillus sp. SCIV0701.</title>
        <authorList>
            <person name="Zhao H."/>
        </authorList>
    </citation>
    <scope>NUCLEOTIDE SEQUENCE</scope>
    <source>
        <strain evidence="7">SCIV0701</strain>
    </source>
</reference>
<dbReference type="InterPro" id="IPR013762">
    <property type="entry name" value="Integrase-like_cat_sf"/>
</dbReference>